<dbReference type="Proteomes" id="UP000289216">
    <property type="component" value="Unassembled WGS sequence"/>
</dbReference>
<comment type="caution">
    <text evidence="2">The sequence shown here is derived from an EMBL/GenBank/DDBJ whole genome shotgun (WGS) entry which is preliminary data.</text>
</comment>
<reference evidence="2 3" key="1">
    <citation type="submission" date="2019-01" db="EMBL/GenBank/DDBJ databases">
        <title>Fusobacterium necrophorum Isolated From the Uterus of Dairy Cows.</title>
        <authorList>
            <person name="Francis A.M."/>
        </authorList>
    </citation>
    <scope>NUCLEOTIDE SEQUENCE [LARGE SCALE GENOMIC DNA]</scope>
    <source>
        <strain evidence="2 3">KG35</strain>
    </source>
</reference>
<name>A0A4Q2KVB4_9FUSO</name>
<protein>
    <submittedName>
        <fullName evidence="2">DUF3887 domain-containing protein</fullName>
    </submittedName>
</protein>
<evidence type="ECO:0000313" key="2">
    <source>
        <dbReference type="EMBL" id="RXZ69498.1"/>
    </source>
</evidence>
<dbReference type="EMBL" id="SBAP01000014">
    <property type="protein sequence ID" value="RXZ69498.1"/>
    <property type="molecule type" value="Genomic_DNA"/>
</dbReference>
<dbReference type="RefSeq" id="WP_129491152.1">
    <property type="nucleotide sequence ID" value="NZ_SBAP01000014.1"/>
</dbReference>
<dbReference type="AlphaFoldDB" id="A0A4Q2KVB4"/>
<dbReference type="Pfam" id="PF13026">
    <property type="entry name" value="DUF3887"/>
    <property type="match status" value="1"/>
</dbReference>
<gene>
    <name evidence="2" type="ORF">EPT53_06415</name>
</gene>
<dbReference type="InterPro" id="IPR024981">
    <property type="entry name" value="DUF3887"/>
</dbReference>
<accession>A0A4Q2KVB4</accession>
<organism evidence="2 3">
    <name type="scientific">Fusobacterium necrophorum</name>
    <dbReference type="NCBI Taxonomy" id="859"/>
    <lineage>
        <taxon>Bacteria</taxon>
        <taxon>Fusobacteriati</taxon>
        <taxon>Fusobacteriota</taxon>
        <taxon>Fusobacteriia</taxon>
        <taxon>Fusobacteriales</taxon>
        <taxon>Fusobacteriaceae</taxon>
        <taxon>Fusobacterium</taxon>
    </lineage>
</organism>
<sequence>MKKLRSVKWLLLLLFLTVLWIACGSNKNASNLSESQKEHYREMTQHTINLFHEKKSTEIRQSSTEELKKALTEEKCQEIYSQLETNGSFETFLDYEVSKVQENKQDFIVVAQRVKYSKNTLIYTISFDKDERLAGIFYR</sequence>
<evidence type="ECO:0000313" key="3">
    <source>
        <dbReference type="Proteomes" id="UP000289216"/>
    </source>
</evidence>
<dbReference type="Gene3D" id="3.10.450.590">
    <property type="match status" value="1"/>
</dbReference>
<feature type="domain" description="DUF3887" evidence="1">
    <location>
        <begin position="48"/>
        <end position="135"/>
    </location>
</feature>
<dbReference type="PROSITE" id="PS51257">
    <property type="entry name" value="PROKAR_LIPOPROTEIN"/>
    <property type="match status" value="1"/>
</dbReference>
<proteinExistence type="predicted"/>
<evidence type="ECO:0000259" key="1">
    <source>
        <dbReference type="Pfam" id="PF13026"/>
    </source>
</evidence>